<reference evidence="2" key="1">
    <citation type="journal article" date="2019" name="Int. J. Syst. Evol. Microbiol.">
        <title>The Global Catalogue of Microorganisms (GCM) 10K type strain sequencing project: providing services to taxonomists for standard genome sequencing and annotation.</title>
        <authorList>
            <consortium name="The Broad Institute Genomics Platform"/>
            <consortium name="The Broad Institute Genome Sequencing Center for Infectious Disease"/>
            <person name="Wu L."/>
            <person name="Ma J."/>
        </authorList>
    </citation>
    <scope>NUCLEOTIDE SEQUENCE [LARGE SCALE GENOMIC DNA]</scope>
    <source>
        <strain evidence="2">CECT 7398</strain>
    </source>
</reference>
<keyword evidence="2" id="KW-1185">Reference proteome</keyword>
<name>A0ABT8BVQ5_9VIBR</name>
<dbReference type="RefSeq" id="WP_290312249.1">
    <property type="nucleotide sequence ID" value="NZ_JAUFQC010000001.1"/>
</dbReference>
<evidence type="ECO:0000313" key="2">
    <source>
        <dbReference type="Proteomes" id="UP001238540"/>
    </source>
</evidence>
<organism evidence="1 2">
    <name type="scientific">Vibrio ostreicida</name>
    <dbReference type="NCBI Taxonomy" id="526588"/>
    <lineage>
        <taxon>Bacteria</taxon>
        <taxon>Pseudomonadati</taxon>
        <taxon>Pseudomonadota</taxon>
        <taxon>Gammaproteobacteria</taxon>
        <taxon>Vibrionales</taxon>
        <taxon>Vibrionaceae</taxon>
        <taxon>Vibrio</taxon>
    </lineage>
</organism>
<accession>A0ABT8BVQ5</accession>
<proteinExistence type="predicted"/>
<sequence length="51" mass="5817">MTEIIPRSSEGNIFTAVRAKVVPSSYPTYPHSHRFQFKHLFDGLKNKKVGV</sequence>
<dbReference type="EMBL" id="JAUFQC010000001">
    <property type="protein sequence ID" value="MDN3610738.1"/>
    <property type="molecule type" value="Genomic_DNA"/>
</dbReference>
<evidence type="ECO:0000313" key="1">
    <source>
        <dbReference type="EMBL" id="MDN3610738.1"/>
    </source>
</evidence>
<dbReference type="Proteomes" id="UP001238540">
    <property type="component" value="Unassembled WGS sequence"/>
</dbReference>
<comment type="caution">
    <text evidence="1">The sequence shown here is derived from an EMBL/GenBank/DDBJ whole genome shotgun (WGS) entry which is preliminary data.</text>
</comment>
<protein>
    <submittedName>
        <fullName evidence="1">Uncharacterized protein</fullName>
    </submittedName>
</protein>
<gene>
    <name evidence="1" type="ORF">QWZ16_13585</name>
</gene>